<dbReference type="InterPro" id="IPR051973">
    <property type="entry name" value="tRNA_Anticodon_Mtase-Reg"/>
</dbReference>
<dbReference type="GO" id="GO:0030488">
    <property type="term" value="P:tRNA methylation"/>
    <property type="evidence" value="ECO:0007669"/>
    <property type="project" value="TreeGrafter"/>
</dbReference>
<evidence type="ECO:0000256" key="3">
    <source>
        <dbReference type="ARBA" id="ARBA00022574"/>
    </source>
</evidence>
<keyword evidence="5" id="KW-0677">Repeat</keyword>
<dbReference type="GO" id="GO:0005737">
    <property type="term" value="C:cytoplasm"/>
    <property type="evidence" value="ECO:0007669"/>
    <property type="project" value="UniProtKB-SubCell"/>
</dbReference>
<sequence length="977" mass="109141">MYIGPRLAIEHDRDADGMEYIYSGNGSTVDILIKRTGVWQIERSINVFADHSSTVCGIVVLSDNENEGRKLLCCFGERDIALFARDSSTGESELPRTSIKSLKDWILGVRPIGIKSNKIAVVLRSNVVNTYEFRLIQENILTLEELQSIKCEHSVALFSAVFTGNTFNTLRVLAGNTMGDIIFWKPSDNGKIERKISGHDGAIFALLEHKNVVYTISDDRSLKSWSLEDDCYNSDEFTKYAHTARPFAITQSDKYGIITGGADGNVCLWAFEMGEGFGLRKMIAATKSVIRSLCIVGDTLLVGSGNGELCVIHLHETTFHSETMMSPKIDIRNFVKLLDGRTLFLNKNNEFMEDKNGELIKISVQKAARFDTFKISPSGRWIAWNLEHDLCMFNVVTSALKKKKISSLTSLFWLHDDRLLVSTMDGSLALIDPDRNERVMCFDIKVNVKPGVKTVPLPTSAFLHTNLLYVGFKTGYLHVYKMNRTDSIAFVRAHGSEGIYDISAVNDKIISVGKNGKVCEWYLEEDRDGRMSLVSMNKRPVGSMGLDWPSKILNINGRIMIAGFHNEDFVLMDLQEEYILCKYKCGGGKREWMCEAVMLPTGSFEIRLRYILRGGIMTVMLRPFEKRTLVSGVHNGQITCIHTMAVRKAVPPKTLMITGGVDTEVVVSTLDLTGKHEVLYRYKTLSSVWDISRYGTYVLTVGGRSEMILWKIEGRTGNLVQLGKKRLGTDCRLISAKLLGEESGVVPYAVVAGSDNSVRLFSLNLEDKDNIATLISEHRGSDLATFTKLFATVVKDTSNVRVLAISSNGKMVRFKMSTCASKEVYKREVEREYPVSKCGLSSLAVHQDITEDLVAIGDESGCLFVMVVPHDPNEPIKTAARCQVHTSNITDISIRMIGRHYILTVTGIDSRISLVLYEKRQNTIVIMKQKVVNVSDPSAFKPTDPEDSRCMRYVVVGAGLQLVNFESQQPAEDNEDD</sequence>
<keyword evidence="4" id="KW-0819">tRNA processing</keyword>
<comment type="caution">
    <text evidence="8">The sequence shown here is derived from an EMBL/GenBank/DDBJ whole genome shotgun (WGS) entry which is preliminary data.</text>
</comment>
<dbReference type="Gene3D" id="2.130.10.10">
    <property type="entry name" value="YVTN repeat-like/Quinoprotein amine dehydrogenase"/>
    <property type="match status" value="3"/>
</dbReference>
<dbReference type="InterPro" id="IPR036322">
    <property type="entry name" value="WD40_repeat_dom_sf"/>
</dbReference>
<gene>
    <name evidence="8" type="ORF">QR680_017549</name>
</gene>
<dbReference type="SMART" id="SM00320">
    <property type="entry name" value="WD40"/>
    <property type="match status" value="7"/>
</dbReference>
<evidence type="ECO:0000313" key="9">
    <source>
        <dbReference type="Proteomes" id="UP001175271"/>
    </source>
</evidence>
<comment type="similarity">
    <text evidence="6">Belongs to the WD repeat WDR6 family.</text>
</comment>
<dbReference type="InterPro" id="IPR015943">
    <property type="entry name" value="WD40/YVTN_repeat-like_dom_sf"/>
</dbReference>
<dbReference type="PANTHER" id="PTHR14344:SF3">
    <property type="entry name" value="WD REPEAT-CONTAINING PROTEIN 6"/>
    <property type="match status" value="1"/>
</dbReference>
<protein>
    <recommendedName>
        <fullName evidence="7">tRNA (34-2'-O)-methyltransferase regulator WDR6</fullName>
    </recommendedName>
</protein>
<name>A0AA39HH58_9BILA</name>
<reference evidence="8" key="1">
    <citation type="submission" date="2023-06" db="EMBL/GenBank/DDBJ databases">
        <title>Genomic analysis of the entomopathogenic nematode Steinernema hermaphroditum.</title>
        <authorList>
            <person name="Schwarz E.M."/>
            <person name="Heppert J.K."/>
            <person name="Baniya A."/>
            <person name="Schwartz H.T."/>
            <person name="Tan C.-H."/>
            <person name="Antoshechkin I."/>
            <person name="Sternberg P.W."/>
            <person name="Goodrich-Blair H."/>
            <person name="Dillman A.R."/>
        </authorList>
    </citation>
    <scope>NUCLEOTIDE SEQUENCE</scope>
    <source>
        <strain evidence="8">PS9179</strain>
        <tissue evidence="8">Whole animal</tissue>
    </source>
</reference>
<comment type="subcellular location">
    <subcellularLocation>
        <location evidence="1">Cytoplasm</location>
    </subcellularLocation>
</comment>
<accession>A0AA39HH58</accession>
<evidence type="ECO:0000313" key="8">
    <source>
        <dbReference type="EMBL" id="KAK0404634.1"/>
    </source>
</evidence>
<evidence type="ECO:0000256" key="1">
    <source>
        <dbReference type="ARBA" id="ARBA00004496"/>
    </source>
</evidence>
<dbReference type="Proteomes" id="UP001175271">
    <property type="component" value="Unassembled WGS sequence"/>
</dbReference>
<dbReference type="EMBL" id="JAUCMV010000004">
    <property type="protein sequence ID" value="KAK0404634.1"/>
    <property type="molecule type" value="Genomic_DNA"/>
</dbReference>
<evidence type="ECO:0000256" key="6">
    <source>
        <dbReference type="ARBA" id="ARBA00038255"/>
    </source>
</evidence>
<proteinExistence type="inferred from homology"/>
<evidence type="ECO:0000256" key="7">
    <source>
        <dbReference type="ARBA" id="ARBA00040154"/>
    </source>
</evidence>
<evidence type="ECO:0000256" key="4">
    <source>
        <dbReference type="ARBA" id="ARBA00022694"/>
    </source>
</evidence>
<dbReference type="InterPro" id="IPR001680">
    <property type="entry name" value="WD40_rpt"/>
</dbReference>
<evidence type="ECO:0000256" key="5">
    <source>
        <dbReference type="ARBA" id="ARBA00022737"/>
    </source>
</evidence>
<dbReference type="SUPFAM" id="SSF50978">
    <property type="entry name" value="WD40 repeat-like"/>
    <property type="match status" value="3"/>
</dbReference>
<organism evidence="8 9">
    <name type="scientific">Steinernema hermaphroditum</name>
    <dbReference type="NCBI Taxonomy" id="289476"/>
    <lineage>
        <taxon>Eukaryota</taxon>
        <taxon>Metazoa</taxon>
        <taxon>Ecdysozoa</taxon>
        <taxon>Nematoda</taxon>
        <taxon>Chromadorea</taxon>
        <taxon>Rhabditida</taxon>
        <taxon>Tylenchina</taxon>
        <taxon>Panagrolaimomorpha</taxon>
        <taxon>Strongyloidoidea</taxon>
        <taxon>Steinernematidae</taxon>
        <taxon>Steinernema</taxon>
    </lineage>
</organism>
<dbReference type="AlphaFoldDB" id="A0AA39HH58"/>
<evidence type="ECO:0000256" key="2">
    <source>
        <dbReference type="ARBA" id="ARBA00022490"/>
    </source>
</evidence>
<keyword evidence="2" id="KW-0963">Cytoplasm</keyword>
<keyword evidence="3" id="KW-0853">WD repeat</keyword>
<dbReference type="PANTHER" id="PTHR14344">
    <property type="entry name" value="WD REPEAT PROTEIN"/>
    <property type="match status" value="1"/>
</dbReference>
<keyword evidence="9" id="KW-1185">Reference proteome</keyword>